<dbReference type="EMBL" id="CABVJG010000007">
    <property type="protein sequence ID" value="VVQ04567.1"/>
    <property type="molecule type" value="Genomic_DNA"/>
</dbReference>
<evidence type="ECO:0000313" key="2">
    <source>
        <dbReference type="EMBL" id="VVQ04567.1"/>
    </source>
</evidence>
<protein>
    <submittedName>
        <fullName evidence="2">Uncharacterized protein</fullName>
    </submittedName>
</protein>
<proteinExistence type="predicted"/>
<feature type="signal peptide" evidence="1">
    <location>
        <begin position="1"/>
        <end position="21"/>
    </location>
</feature>
<sequence precursor="true">MELKPLLFAALMWLPATQAFADTSSLDGHYYLSGAMEMAAELLLRKDGSFSAGIAYGSTGGFAKGNWYVEENTLMLEQEPAAQPAKKLSYNLSRERTLVELKEHADKESNELA</sequence>
<gene>
    <name evidence="2" type="ORF">PS925_02658</name>
</gene>
<keyword evidence="1" id="KW-0732">Signal</keyword>
<organism evidence="2 3">
    <name type="scientific">Pseudomonas fluorescens</name>
    <dbReference type="NCBI Taxonomy" id="294"/>
    <lineage>
        <taxon>Bacteria</taxon>
        <taxon>Pseudomonadati</taxon>
        <taxon>Pseudomonadota</taxon>
        <taxon>Gammaproteobacteria</taxon>
        <taxon>Pseudomonadales</taxon>
        <taxon>Pseudomonadaceae</taxon>
        <taxon>Pseudomonas</taxon>
    </lineage>
</organism>
<dbReference type="Proteomes" id="UP000412311">
    <property type="component" value="Unassembled WGS sequence"/>
</dbReference>
<feature type="chain" id="PRO_5022662462" evidence="1">
    <location>
        <begin position="22"/>
        <end position="113"/>
    </location>
</feature>
<evidence type="ECO:0000256" key="1">
    <source>
        <dbReference type="SAM" id="SignalP"/>
    </source>
</evidence>
<name>A0A5E7TZW1_PSEFL</name>
<accession>A0A5E7TZW1</accession>
<dbReference type="RefSeq" id="WP_191622648.1">
    <property type="nucleotide sequence ID" value="NZ_CABVJG010000007.1"/>
</dbReference>
<evidence type="ECO:0000313" key="3">
    <source>
        <dbReference type="Proteomes" id="UP000412311"/>
    </source>
</evidence>
<dbReference type="AlphaFoldDB" id="A0A5E7TZW1"/>
<reference evidence="2 3" key="1">
    <citation type="submission" date="2019-09" db="EMBL/GenBank/DDBJ databases">
        <authorList>
            <person name="Chandra G."/>
            <person name="Truman W A."/>
        </authorList>
    </citation>
    <scope>NUCLEOTIDE SEQUENCE [LARGE SCALE GENOMIC DNA]</scope>
    <source>
        <strain evidence="2">PS925</strain>
    </source>
</reference>